<protein>
    <recommendedName>
        <fullName evidence="2">3-hydroxyisobutyryl-CoA hydrolase</fullName>
        <ecNumber evidence="2">3.1.2.4</ecNumber>
    </recommendedName>
</protein>
<evidence type="ECO:0000256" key="1">
    <source>
        <dbReference type="ARBA" id="ARBA00001709"/>
    </source>
</evidence>
<dbReference type="Gene3D" id="3.90.226.10">
    <property type="entry name" value="2-enoyl-CoA Hydratase, Chain A, domain 1"/>
    <property type="match status" value="1"/>
</dbReference>
<reference evidence="4 5" key="1">
    <citation type="submission" date="2016-10" db="EMBL/GenBank/DDBJ databases">
        <authorList>
            <person name="de Groot N.N."/>
        </authorList>
    </citation>
    <scope>NUCLEOTIDE SEQUENCE [LARGE SCALE GENOMIC DNA]</scope>
    <source>
        <strain evidence="4 5">CGMCC 4.5506</strain>
    </source>
</reference>
<dbReference type="Proteomes" id="UP000199494">
    <property type="component" value="Unassembled WGS sequence"/>
</dbReference>
<dbReference type="PANTHER" id="PTHR43176:SF3">
    <property type="entry name" value="3-HYDROXYISOBUTYRYL-COA HYDROLASE, MITOCHONDRIAL"/>
    <property type="match status" value="1"/>
</dbReference>
<dbReference type="GO" id="GO:0003860">
    <property type="term" value="F:3-hydroxyisobutyryl-CoA hydrolase activity"/>
    <property type="evidence" value="ECO:0007669"/>
    <property type="project" value="UniProtKB-EC"/>
</dbReference>
<name>A0A1G6QHP6_9PSEU</name>
<keyword evidence="3" id="KW-0378">Hydrolase</keyword>
<dbReference type="PANTHER" id="PTHR43176">
    <property type="entry name" value="3-HYDROXYISOBUTYRYL-COA HYDROLASE-RELATED"/>
    <property type="match status" value="1"/>
</dbReference>
<accession>A0A1G6QHP6</accession>
<dbReference type="GO" id="GO:0005829">
    <property type="term" value="C:cytosol"/>
    <property type="evidence" value="ECO:0007669"/>
    <property type="project" value="TreeGrafter"/>
</dbReference>
<sequence>MICRRTGRLGRVTLNRPSALNALTLDMITLATRTLREWLTDSAVELVVVDGAGERAFCAGGDITVVHGAAEGDQRIAKELWRAEYELDALLAHYPKPVAFLMDGIVMGGGLGLSGHHRGLRIVTERTVLAMPEVAIGLAPDVGGALLLTRTPGLLGTHLALTAGRIGPGDAIACGLADHAVDSSRLPEVLGALERGEPLSELTYPAASPLLGDGPWIQACYSAPTVTEIRKRLRARPEPAASEAANAVDSASPTALAVTLEALRRARTMTDIEECLVQDYRLCSRFLDSPDLAEGIRAAVIDKDRAPHWNPASHEEVSAEAVASYFEPLPEGELQLPPRPCGPTTR</sequence>
<dbReference type="InterPro" id="IPR045004">
    <property type="entry name" value="ECH_dom"/>
</dbReference>
<dbReference type="SUPFAM" id="SSF52096">
    <property type="entry name" value="ClpP/crotonase"/>
    <property type="match status" value="1"/>
</dbReference>
<dbReference type="NCBIfam" id="NF004127">
    <property type="entry name" value="PRK05617.1"/>
    <property type="match status" value="1"/>
</dbReference>
<dbReference type="GO" id="GO:0006574">
    <property type="term" value="P:L-valine catabolic process"/>
    <property type="evidence" value="ECO:0007669"/>
    <property type="project" value="TreeGrafter"/>
</dbReference>
<dbReference type="Pfam" id="PF16113">
    <property type="entry name" value="ECH_2"/>
    <property type="match status" value="1"/>
</dbReference>
<dbReference type="STRING" id="530584.SAMN05421630_104438"/>
<dbReference type="EC" id="3.1.2.4" evidence="2"/>
<dbReference type="InterPro" id="IPR032259">
    <property type="entry name" value="HIBYL-CoA-H"/>
</dbReference>
<evidence type="ECO:0000256" key="2">
    <source>
        <dbReference type="ARBA" id="ARBA00011915"/>
    </source>
</evidence>
<evidence type="ECO:0000256" key="3">
    <source>
        <dbReference type="ARBA" id="ARBA00022801"/>
    </source>
</evidence>
<comment type="catalytic activity">
    <reaction evidence="1">
        <text>3-hydroxy-2-methylpropanoyl-CoA + H2O = 3-hydroxy-2-methylpropanoate + CoA + H(+)</text>
        <dbReference type="Rhea" id="RHEA:20888"/>
        <dbReference type="ChEBI" id="CHEBI:11805"/>
        <dbReference type="ChEBI" id="CHEBI:15377"/>
        <dbReference type="ChEBI" id="CHEBI:15378"/>
        <dbReference type="ChEBI" id="CHEBI:57287"/>
        <dbReference type="ChEBI" id="CHEBI:57340"/>
        <dbReference type="EC" id="3.1.2.4"/>
    </reaction>
</comment>
<organism evidence="4 5">
    <name type="scientific">Prauserella marina</name>
    <dbReference type="NCBI Taxonomy" id="530584"/>
    <lineage>
        <taxon>Bacteria</taxon>
        <taxon>Bacillati</taxon>
        <taxon>Actinomycetota</taxon>
        <taxon>Actinomycetes</taxon>
        <taxon>Pseudonocardiales</taxon>
        <taxon>Pseudonocardiaceae</taxon>
        <taxon>Prauserella</taxon>
    </lineage>
</organism>
<dbReference type="AlphaFoldDB" id="A0A1G6QHP6"/>
<gene>
    <name evidence="4" type="ORF">SAMN05421630_104438</name>
</gene>
<evidence type="ECO:0000313" key="5">
    <source>
        <dbReference type="Proteomes" id="UP000199494"/>
    </source>
</evidence>
<dbReference type="EMBL" id="FMZE01000004">
    <property type="protein sequence ID" value="SDC91828.1"/>
    <property type="molecule type" value="Genomic_DNA"/>
</dbReference>
<dbReference type="CDD" id="cd06558">
    <property type="entry name" value="crotonase-like"/>
    <property type="match status" value="1"/>
</dbReference>
<evidence type="ECO:0000313" key="4">
    <source>
        <dbReference type="EMBL" id="SDC91828.1"/>
    </source>
</evidence>
<keyword evidence="5" id="KW-1185">Reference proteome</keyword>
<proteinExistence type="predicted"/>
<dbReference type="InterPro" id="IPR029045">
    <property type="entry name" value="ClpP/crotonase-like_dom_sf"/>
</dbReference>